<feature type="binding site" evidence="8">
    <location>
        <position position="101"/>
    </location>
    <ligand>
        <name>Mg(2+)</name>
        <dbReference type="ChEBI" id="CHEBI:18420"/>
    </ligand>
</feature>
<dbReference type="PANTHER" id="PTHR33653">
    <property type="entry name" value="RIBONUCLEASE VAPC2"/>
    <property type="match status" value="1"/>
</dbReference>
<feature type="domain" description="PIN" evidence="9">
    <location>
        <begin position="9"/>
        <end position="123"/>
    </location>
</feature>
<gene>
    <name evidence="8" type="primary">vapC</name>
    <name evidence="10" type="ORF">RMCN_0737</name>
</gene>
<evidence type="ECO:0000256" key="6">
    <source>
        <dbReference type="ARBA" id="ARBA00022842"/>
    </source>
</evidence>
<keyword evidence="5 8" id="KW-0378">Hydrolase</keyword>
<keyword evidence="3 8" id="KW-0540">Nuclease</keyword>
<dbReference type="SUPFAM" id="SSF88723">
    <property type="entry name" value="PIN domain-like"/>
    <property type="match status" value="1"/>
</dbReference>
<dbReference type="HAMAP" id="MF_00265">
    <property type="entry name" value="VapC_Nob1"/>
    <property type="match status" value="1"/>
</dbReference>
<evidence type="ECO:0000313" key="10">
    <source>
        <dbReference type="EMBL" id="GAT07604.1"/>
    </source>
</evidence>
<evidence type="ECO:0000256" key="2">
    <source>
        <dbReference type="ARBA" id="ARBA00022649"/>
    </source>
</evidence>
<dbReference type="Gene3D" id="3.40.50.1010">
    <property type="entry name" value="5'-nuclease"/>
    <property type="match status" value="1"/>
</dbReference>
<dbReference type="EC" id="3.1.-.-" evidence="8"/>
<keyword evidence="2 8" id="KW-1277">Toxin-antitoxin system</keyword>
<evidence type="ECO:0000256" key="5">
    <source>
        <dbReference type="ARBA" id="ARBA00022801"/>
    </source>
</evidence>
<protein>
    <recommendedName>
        <fullName evidence="8">Ribonuclease VapC</fullName>
        <shortName evidence="8">RNase VapC</shortName>
        <ecNumber evidence="8">3.1.-.-</ecNumber>
    </recommendedName>
    <alternativeName>
        <fullName evidence="8">Toxin VapC</fullName>
    </alternativeName>
</protein>
<evidence type="ECO:0000256" key="1">
    <source>
        <dbReference type="ARBA" id="ARBA00001946"/>
    </source>
</evidence>
<keyword evidence="6 8" id="KW-0460">Magnesium</keyword>
<comment type="cofactor">
    <cofactor evidence="1 8">
        <name>Mg(2+)</name>
        <dbReference type="ChEBI" id="CHEBI:18420"/>
    </cofactor>
</comment>
<evidence type="ECO:0000256" key="7">
    <source>
        <dbReference type="ARBA" id="ARBA00038093"/>
    </source>
</evidence>
<dbReference type="Proteomes" id="UP000069773">
    <property type="component" value="Unassembled WGS sequence"/>
</dbReference>
<comment type="function">
    <text evidence="8">Toxic component of a toxin-antitoxin (TA) system. An RNase.</text>
</comment>
<evidence type="ECO:0000256" key="4">
    <source>
        <dbReference type="ARBA" id="ARBA00022723"/>
    </source>
</evidence>
<evidence type="ECO:0000259" key="9">
    <source>
        <dbReference type="Pfam" id="PF01850"/>
    </source>
</evidence>
<reference evidence="10 11" key="1">
    <citation type="journal article" date="2016" name="Genome Announc.">
        <title>Draft Genome Sequences of Five Rapidly Growing Mycobacterium Species, M. thermoresistibile, M. fortuitum subsp. acetamidolyticum, M. canariasense, M. brisbanense, and M. novocastrense.</title>
        <authorList>
            <person name="Katahira K."/>
            <person name="Ogura Y."/>
            <person name="Gotoh Y."/>
            <person name="Hayashi T."/>
        </authorList>
    </citation>
    <scope>NUCLEOTIDE SEQUENCE [LARGE SCALE GENOMIC DNA]</scope>
    <source>
        <strain evidence="10 11">JCM18114</strain>
    </source>
</reference>
<evidence type="ECO:0000256" key="8">
    <source>
        <dbReference type="HAMAP-Rule" id="MF_00265"/>
    </source>
</evidence>
<comment type="caution">
    <text evidence="10">The sequence shown here is derived from an EMBL/GenBank/DDBJ whole genome shotgun (WGS) entry which is preliminary data.</text>
</comment>
<dbReference type="EMBL" id="BCTA01000012">
    <property type="protein sequence ID" value="GAT07604.1"/>
    <property type="molecule type" value="Genomic_DNA"/>
</dbReference>
<dbReference type="InterPro" id="IPR002716">
    <property type="entry name" value="PIN_dom"/>
</dbReference>
<keyword evidence="8" id="KW-0800">Toxin</keyword>
<dbReference type="Pfam" id="PF01850">
    <property type="entry name" value="PIN"/>
    <property type="match status" value="1"/>
</dbReference>
<evidence type="ECO:0000313" key="11">
    <source>
        <dbReference type="Proteomes" id="UP000069773"/>
    </source>
</evidence>
<dbReference type="InterPro" id="IPR022907">
    <property type="entry name" value="VapC_family"/>
</dbReference>
<evidence type="ECO:0000256" key="3">
    <source>
        <dbReference type="ARBA" id="ARBA00022722"/>
    </source>
</evidence>
<keyword evidence="11" id="KW-1185">Reference proteome</keyword>
<dbReference type="CDD" id="cd18755">
    <property type="entry name" value="PIN_MtVapC3_VapC21-like"/>
    <property type="match status" value="1"/>
</dbReference>
<keyword evidence="4 8" id="KW-0479">Metal-binding</keyword>
<dbReference type="InterPro" id="IPR029060">
    <property type="entry name" value="PIN-like_dom_sf"/>
</dbReference>
<sequence length="145" mass="16138">MGMIEQRWLIDKSALVRLEHSHDLDLWANRIERGLVHISNVTRLEIAYSAQPGDAARREFRESPLAAMPVEYLTPRIEDRALEVQLLLADRGQHRGPSIPDLIIGATAELAGLTILHVDKDFDFITSITGQPATRLAYTDTGGAQ</sequence>
<feature type="binding site" evidence="8">
    <location>
        <position position="11"/>
    </location>
    <ligand>
        <name>Mg(2+)</name>
        <dbReference type="ChEBI" id="CHEBI:18420"/>
    </ligand>
</feature>
<accession>A0ABQ0KDN4</accession>
<dbReference type="PANTHER" id="PTHR33653:SF1">
    <property type="entry name" value="RIBONUCLEASE VAPC2"/>
    <property type="match status" value="1"/>
</dbReference>
<name>A0ABQ0KDN4_MYCNV</name>
<organism evidence="10 11">
    <name type="scientific">Mycolicibacterium novocastrense</name>
    <name type="common">Mycobacterium novocastrense</name>
    <dbReference type="NCBI Taxonomy" id="59813"/>
    <lineage>
        <taxon>Bacteria</taxon>
        <taxon>Bacillati</taxon>
        <taxon>Actinomycetota</taxon>
        <taxon>Actinomycetes</taxon>
        <taxon>Mycobacteriales</taxon>
        <taxon>Mycobacteriaceae</taxon>
        <taxon>Mycolicibacterium</taxon>
    </lineage>
</organism>
<comment type="similarity">
    <text evidence="7 8">Belongs to the PINc/VapC protein family.</text>
</comment>
<dbReference type="InterPro" id="IPR050556">
    <property type="entry name" value="Type_II_TA_system_RNase"/>
</dbReference>
<proteinExistence type="inferred from homology"/>